<proteinExistence type="predicted"/>
<protein>
    <submittedName>
        <fullName evidence="1">Uncharacterized protein</fullName>
    </submittedName>
</protein>
<accession>A0A2P2PF55</accession>
<dbReference type="AlphaFoldDB" id="A0A2P2PF55"/>
<name>A0A2P2PF55_RHIMU</name>
<evidence type="ECO:0000313" key="1">
    <source>
        <dbReference type="EMBL" id="MBX53364.1"/>
    </source>
</evidence>
<organism evidence="1">
    <name type="scientific">Rhizophora mucronata</name>
    <name type="common">Asiatic mangrove</name>
    <dbReference type="NCBI Taxonomy" id="61149"/>
    <lineage>
        <taxon>Eukaryota</taxon>
        <taxon>Viridiplantae</taxon>
        <taxon>Streptophyta</taxon>
        <taxon>Embryophyta</taxon>
        <taxon>Tracheophyta</taxon>
        <taxon>Spermatophyta</taxon>
        <taxon>Magnoliopsida</taxon>
        <taxon>eudicotyledons</taxon>
        <taxon>Gunneridae</taxon>
        <taxon>Pentapetalae</taxon>
        <taxon>rosids</taxon>
        <taxon>fabids</taxon>
        <taxon>Malpighiales</taxon>
        <taxon>Rhizophoraceae</taxon>
        <taxon>Rhizophora</taxon>
    </lineage>
</organism>
<sequence>MWFVCYYLLGSQGRSRPTEFVL</sequence>
<dbReference type="EMBL" id="GGEC01072880">
    <property type="protein sequence ID" value="MBX53364.1"/>
    <property type="molecule type" value="Transcribed_RNA"/>
</dbReference>
<reference evidence="1" key="1">
    <citation type="submission" date="2018-02" db="EMBL/GenBank/DDBJ databases">
        <title>Rhizophora mucronata_Transcriptome.</title>
        <authorList>
            <person name="Meera S.P."/>
            <person name="Sreeshan A."/>
            <person name="Augustine A."/>
        </authorList>
    </citation>
    <scope>NUCLEOTIDE SEQUENCE</scope>
    <source>
        <tissue evidence="1">Leaf</tissue>
    </source>
</reference>